<evidence type="ECO:0000256" key="6">
    <source>
        <dbReference type="ARBA" id="ARBA00022692"/>
    </source>
</evidence>
<accession>A0A6P7YC74</accession>
<comment type="similarity">
    <text evidence="3 13">Belongs to the glycosyltransferase 31 family.</text>
</comment>
<evidence type="ECO:0000256" key="7">
    <source>
        <dbReference type="ARBA" id="ARBA00022968"/>
    </source>
</evidence>
<dbReference type="Pfam" id="PF19341">
    <property type="entry name" value="B3GALT2_N"/>
    <property type="match status" value="1"/>
</dbReference>
<sequence>MNLNYAFTLHAVSVQENFDSSLLQRFHYSPSRTSTKLFLNDKSGLHNPLPSLNNFGLQGKKKMDKNLHPYRYIINEPHKCKEKNPFLVFLIASTGKEKQLREAIRKTWGNEVIVSGVCIVRLFMLGISNQAKTKSLFKESKLYHDIIQQNFLDTYKNLTLKTMMGMNWVSTYCPNASYVMKTDSDMFVNTEHLIKRFLKPSLPAKRNYFTGFILKNHVPHRDKNSKWYVPPNIYPHTRYPSFCSGTGYLFSTDLAAKIFSAYLKTTYLFLEDVFVGICLKRKGIEIVQPPKAYLFNNHMVRFTPCRYYNLITSHGMNPDLLMNVWHKLQKTKHSCIEEDTYS</sequence>
<proteinExistence type="inferred from homology"/>
<evidence type="ECO:0000256" key="11">
    <source>
        <dbReference type="ARBA" id="ARBA00023136"/>
    </source>
</evidence>
<evidence type="ECO:0000256" key="10">
    <source>
        <dbReference type="ARBA" id="ARBA00023098"/>
    </source>
</evidence>
<dbReference type="RefSeq" id="XP_030062653.1">
    <property type="nucleotide sequence ID" value="XM_030206793.1"/>
</dbReference>
<dbReference type="AlphaFoldDB" id="A0A6P7YC74"/>
<dbReference type="SUPFAM" id="SSF53448">
    <property type="entry name" value="Nucleotide-diphospho-sugar transferases"/>
    <property type="match status" value="1"/>
</dbReference>
<evidence type="ECO:0000256" key="12">
    <source>
        <dbReference type="ARBA" id="ARBA00023180"/>
    </source>
</evidence>
<dbReference type="GeneID" id="115472504"/>
<dbReference type="GO" id="GO:0000139">
    <property type="term" value="C:Golgi membrane"/>
    <property type="evidence" value="ECO:0007669"/>
    <property type="project" value="UniProtKB-SubCell"/>
</dbReference>
<dbReference type="InterPro" id="IPR045821">
    <property type="entry name" value="B3GT2_N"/>
</dbReference>
<keyword evidence="9 13" id="KW-0333">Golgi apparatus</keyword>
<dbReference type="EC" id="2.4.1.-" evidence="13"/>
<dbReference type="GO" id="GO:0006493">
    <property type="term" value="P:protein O-linked glycosylation"/>
    <property type="evidence" value="ECO:0007669"/>
    <property type="project" value="TreeGrafter"/>
</dbReference>
<keyword evidence="15" id="KW-1185">Reference proteome</keyword>
<comment type="subcellular location">
    <subcellularLocation>
        <location evidence="1 13">Golgi apparatus membrane</location>
        <topology evidence="1 13">Single-pass type II membrane protein</topology>
    </subcellularLocation>
</comment>
<evidence type="ECO:0000256" key="4">
    <source>
        <dbReference type="ARBA" id="ARBA00022676"/>
    </source>
</evidence>
<gene>
    <name evidence="16" type="primary">LOC115472504</name>
</gene>
<evidence type="ECO:0000313" key="15">
    <source>
        <dbReference type="Proteomes" id="UP000515156"/>
    </source>
</evidence>
<evidence type="ECO:0000256" key="3">
    <source>
        <dbReference type="ARBA" id="ARBA00008661"/>
    </source>
</evidence>
<dbReference type="KEGG" id="muo:115472504"/>
<evidence type="ECO:0000256" key="1">
    <source>
        <dbReference type="ARBA" id="ARBA00004323"/>
    </source>
</evidence>
<keyword evidence="10" id="KW-0443">Lipid metabolism</keyword>
<keyword evidence="11" id="KW-0472">Membrane</keyword>
<evidence type="ECO:0000256" key="5">
    <source>
        <dbReference type="ARBA" id="ARBA00022679"/>
    </source>
</evidence>
<dbReference type="InterPro" id="IPR029044">
    <property type="entry name" value="Nucleotide-diphossugar_trans"/>
</dbReference>
<dbReference type="InterPro" id="IPR002659">
    <property type="entry name" value="Glyco_trans_31"/>
</dbReference>
<evidence type="ECO:0000256" key="13">
    <source>
        <dbReference type="RuleBase" id="RU363063"/>
    </source>
</evidence>
<dbReference type="OrthoDB" id="5512589at2759"/>
<keyword evidence="12" id="KW-0325">Glycoprotein</keyword>
<reference evidence="16" key="1">
    <citation type="submission" date="2025-08" db="UniProtKB">
        <authorList>
            <consortium name="RefSeq"/>
        </authorList>
    </citation>
    <scope>IDENTIFICATION</scope>
</reference>
<dbReference type="Proteomes" id="UP000515156">
    <property type="component" value="Chromosome 6"/>
</dbReference>
<name>A0A6P7YC74_9AMPH</name>
<dbReference type="GO" id="GO:0006629">
    <property type="term" value="P:lipid metabolic process"/>
    <property type="evidence" value="ECO:0007669"/>
    <property type="project" value="UniProtKB-KW"/>
</dbReference>
<protein>
    <recommendedName>
        <fullName evidence="13">Hexosyltransferase</fullName>
        <ecNumber evidence="13">2.4.1.-</ecNumber>
    </recommendedName>
</protein>
<keyword evidence="7" id="KW-0735">Signal-anchor</keyword>
<dbReference type="PANTHER" id="PTHR11214">
    <property type="entry name" value="BETA-1,3-N-ACETYLGLUCOSAMINYLTRANSFERASE"/>
    <property type="match status" value="1"/>
</dbReference>
<evidence type="ECO:0000256" key="2">
    <source>
        <dbReference type="ARBA" id="ARBA00004922"/>
    </source>
</evidence>
<dbReference type="GO" id="GO:0008499">
    <property type="term" value="F:N-acetyl-beta-D-glucosaminide beta-(1,3)-galactosyltransferase activity"/>
    <property type="evidence" value="ECO:0007669"/>
    <property type="project" value="TreeGrafter"/>
</dbReference>
<dbReference type="Pfam" id="PF01762">
    <property type="entry name" value="Galactosyl_T"/>
    <property type="match status" value="1"/>
</dbReference>
<dbReference type="FunFam" id="3.90.550.50:FF:000001">
    <property type="entry name" value="Hexosyltransferase"/>
    <property type="match status" value="1"/>
</dbReference>
<evidence type="ECO:0000259" key="14">
    <source>
        <dbReference type="Pfam" id="PF19341"/>
    </source>
</evidence>
<keyword evidence="5" id="KW-0808">Transferase</keyword>
<evidence type="ECO:0000256" key="9">
    <source>
        <dbReference type="ARBA" id="ARBA00023034"/>
    </source>
</evidence>
<dbReference type="InParanoid" id="A0A6P7YC74"/>
<dbReference type="Gene3D" id="3.90.550.50">
    <property type="match status" value="1"/>
</dbReference>
<dbReference type="PANTHER" id="PTHR11214:SF19">
    <property type="entry name" value="BETA-1,3-GALACTOSYLTRANSFERASE 2"/>
    <property type="match status" value="1"/>
</dbReference>
<evidence type="ECO:0000313" key="16">
    <source>
        <dbReference type="RefSeq" id="XP_030062653.1"/>
    </source>
</evidence>
<keyword evidence="6" id="KW-0812">Transmembrane</keyword>
<evidence type="ECO:0000256" key="8">
    <source>
        <dbReference type="ARBA" id="ARBA00022989"/>
    </source>
</evidence>
<feature type="domain" description="Beta-1,3-galactosyltransferase 2 N-terminal" evidence="14">
    <location>
        <begin position="54"/>
        <end position="88"/>
    </location>
</feature>
<keyword evidence="4 13" id="KW-0328">Glycosyltransferase</keyword>
<comment type="pathway">
    <text evidence="2">Protein modification; protein glycosylation.</text>
</comment>
<organism evidence="15 16">
    <name type="scientific">Microcaecilia unicolor</name>
    <dbReference type="NCBI Taxonomy" id="1415580"/>
    <lineage>
        <taxon>Eukaryota</taxon>
        <taxon>Metazoa</taxon>
        <taxon>Chordata</taxon>
        <taxon>Craniata</taxon>
        <taxon>Vertebrata</taxon>
        <taxon>Euteleostomi</taxon>
        <taxon>Amphibia</taxon>
        <taxon>Gymnophiona</taxon>
        <taxon>Siphonopidae</taxon>
        <taxon>Microcaecilia</taxon>
    </lineage>
</organism>
<keyword evidence="8" id="KW-1133">Transmembrane helix</keyword>